<reference evidence="2" key="1">
    <citation type="submission" date="2021-06" db="EMBL/GenBank/DDBJ databases">
        <title>Parelaphostrongylus tenuis whole genome reference sequence.</title>
        <authorList>
            <person name="Garwood T.J."/>
            <person name="Larsen P.A."/>
            <person name="Fountain-Jones N.M."/>
            <person name="Garbe J.R."/>
            <person name="Macchietto M.G."/>
            <person name="Kania S.A."/>
            <person name="Gerhold R.W."/>
            <person name="Richards J.E."/>
            <person name="Wolf T.M."/>
        </authorList>
    </citation>
    <scope>NUCLEOTIDE SEQUENCE</scope>
    <source>
        <strain evidence="2">MNPRO001-30</strain>
        <tissue evidence="2">Meninges</tissue>
    </source>
</reference>
<gene>
    <name evidence="2" type="ORF">KIN20_026096</name>
</gene>
<evidence type="ECO:0008006" key="4">
    <source>
        <dbReference type="Google" id="ProtNLM"/>
    </source>
</evidence>
<keyword evidence="3" id="KW-1185">Reference proteome</keyword>
<evidence type="ECO:0000313" key="3">
    <source>
        <dbReference type="Proteomes" id="UP001196413"/>
    </source>
</evidence>
<protein>
    <recommendedName>
        <fullName evidence="4">DUF4817 domain-containing protein</fullName>
    </recommendedName>
</protein>
<dbReference type="Proteomes" id="UP001196413">
    <property type="component" value="Unassembled WGS sequence"/>
</dbReference>
<dbReference type="GO" id="GO:0005634">
    <property type="term" value="C:nucleus"/>
    <property type="evidence" value="ECO:0007669"/>
    <property type="project" value="UniProtKB-SubCell"/>
</dbReference>
<dbReference type="SUPFAM" id="SSF46689">
    <property type="entry name" value="Homeodomain-like"/>
    <property type="match status" value="1"/>
</dbReference>
<accession>A0AAD5NB70</accession>
<organism evidence="2 3">
    <name type="scientific">Parelaphostrongylus tenuis</name>
    <name type="common">Meningeal worm</name>
    <dbReference type="NCBI Taxonomy" id="148309"/>
    <lineage>
        <taxon>Eukaryota</taxon>
        <taxon>Metazoa</taxon>
        <taxon>Ecdysozoa</taxon>
        <taxon>Nematoda</taxon>
        <taxon>Chromadorea</taxon>
        <taxon>Rhabditida</taxon>
        <taxon>Rhabditina</taxon>
        <taxon>Rhabditomorpha</taxon>
        <taxon>Strongyloidea</taxon>
        <taxon>Metastrongylidae</taxon>
        <taxon>Parelaphostrongylus</taxon>
    </lineage>
</organism>
<proteinExistence type="predicted"/>
<evidence type="ECO:0000256" key="1">
    <source>
        <dbReference type="ARBA" id="ARBA00004123"/>
    </source>
</evidence>
<dbReference type="EMBL" id="JAHQIW010005325">
    <property type="protein sequence ID" value="KAJ1365686.1"/>
    <property type="molecule type" value="Genomic_DNA"/>
</dbReference>
<comment type="caution">
    <text evidence="2">The sequence shown here is derived from an EMBL/GenBank/DDBJ whole genome shotgun (WGS) entry which is preliminary data.</text>
</comment>
<sequence length="75" mass="8484">MLALSIKERIDIVLLSGRGLTQSEVAEEFSRMHPDRPPISRATVGNLLTKFRQTGSVYSKPRWISYGISDETSCW</sequence>
<dbReference type="AlphaFoldDB" id="A0AAD5NB70"/>
<comment type="subcellular location">
    <subcellularLocation>
        <location evidence="1">Nucleus</location>
    </subcellularLocation>
</comment>
<dbReference type="InterPro" id="IPR009057">
    <property type="entry name" value="Homeodomain-like_sf"/>
</dbReference>
<evidence type="ECO:0000313" key="2">
    <source>
        <dbReference type="EMBL" id="KAJ1365686.1"/>
    </source>
</evidence>
<name>A0AAD5NB70_PARTN</name>